<dbReference type="Proteomes" id="UP000635278">
    <property type="component" value="Unassembled WGS sequence"/>
</dbReference>
<comment type="similarity">
    <text evidence="1 2">Belongs to the outer membrane factor (OMF) (TC 1.B.17) family.</text>
</comment>
<sequence>MIRPRFRLAPLLLAPLLLARCAWLAPDYKRPSLPLPDRWNGAAAVARDDSEWWHSYNDPVLDQLIADALKDSDDIALAKNRLSQARAQYGYAFANQLPAISVVGADAYGQVHLNESLPIPQKMSNLGFVGGMLTYEVDLWGKNASLSNAAKAGVRAAACAEDAARLSVSAGTAKLYFSLRALDAEVAILEDAVRTQDELLALVQRQYDVGAVDALLFQAATERRDTAHAALPDARDQRDRAESALAVLAGHSPKDIAQNDISRGRDLYDLTIPEPAPSVMPSQLIERRPDIAMHEQMLIASNFNIGHARAAYFPSLSLATLAGVNNIDLNNLYRATTRSWALPAAMAAPVLDFGRTESGVKLARAAKNEQVVLYQQSIRTAFKEVRDALLAENTAADRDNSDTEREKAAETRLHLTTLRQAEGWSSRIDVLAARSTLEQEQLTRVAARLQRLDASVDLYKATGGGFRMSR</sequence>
<dbReference type="SUPFAM" id="SSF56954">
    <property type="entry name" value="Outer membrane efflux proteins (OEP)"/>
    <property type="match status" value="1"/>
</dbReference>
<feature type="chain" id="PRO_5045002178" evidence="2">
    <location>
        <begin position="26"/>
        <end position="470"/>
    </location>
</feature>
<dbReference type="NCBIfam" id="TIGR01845">
    <property type="entry name" value="outer_NodT"/>
    <property type="match status" value="1"/>
</dbReference>
<dbReference type="PANTHER" id="PTHR30203">
    <property type="entry name" value="OUTER MEMBRANE CATION EFFLUX PROTEIN"/>
    <property type="match status" value="1"/>
</dbReference>
<evidence type="ECO:0000313" key="3">
    <source>
        <dbReference type="EMBL" id="NHN84228.1"/>
    </source>
</evidence>
<keyword evidence="2" id="KW-0472">Membrane</keyword>
<dbReference type="Gene3D" id="1.20.1600.10">
    <property type="entry name" value="Outer membrane efflux proteins (OEP)"/>
    <property type="match status" value="1"/>
</dbReference>
<dbReference type="EMBL" id="WOTB01000006">
    <property type="protein sequence ID" value="NHN84228.1"/>
    <property type="molecule type" value="Genomic_DNA"/>
</dbReference>
<comment type="caution">
    <text evidence="3">The sequence shown here is derived from an EMBL/GenBank/DDBJ whole genome shotgun (WGS) entry which is preliminary data.</text>
</comment>
<dbReference type="InterPro" id="IPR010131">
    <property type="entry name" value="MdtP/NodT-like"/>
</dbReference>
<comment type="subcellular location">
    <subcellularLocation>
        <location evidence="2">Cell membrane</location>
        <topology evidence="2">Lipid-anchor</topology>
    </subcellularLocation>
</comment>
<organism evidence="3 4">
    <name type="scientific">Acetobacter musti</name>
    <dbReference type="NCBI Taxonomy" id="864732"/>
    <lineage>
        <taxon>Bacteria</taxon>
        <taxon>Pseudomonadati</taxon>
        <taxon>Pseudomonadota</taxon>
        <taxon>Alphaproteobacteria</taxon>
        <taxon>Acetobacterales</taxon>
        <taxon>Acetobacteraceae</taxon>
        <taxon>Acetobacter</taxon>
    </lineage>
</organism>
<keyword evidence="4" id="KW-1185">Reference proteome</keyword>
<keyword evidence="2" id="KW-0812">Transmembrane</keyword>
<evidence type="ECO:0000256" key="1">
    <source>
        <dbReference type="ARBA" id="ARBA00007613"/>
    </source>
</evidence>
<accession>A0ABX0JQ48</accession>
<protein>
    <submittedName>
        <fullName evidence="3">Efflux transporter outer membrane subunit</fullName>
    </submittedName>
</protein>
<evidence type="ECO:0000256" key="2">
    <source>
        <dbReference type="RuleBase" id="RU362097"/>
    </source>
</evidence>
<gene>
    <name evidence="3" type="ORF">GOB93_06160</name>
</gene>
<evidence type="ECO:0000313" key="4">
    <source>
        <dbReference type="Proteomes" id="UP000635278"/>
    </source>
</evidence>
<dbReference type="InterPro" id="IPR003423">
    <property type="entry name" value="OMP_efflux"/>
</dbReference>
<name>A0ABX0JQ48_9PROT</name>
<keyword evidence="2" id="KW-0732">Signal</keyword>
<keyword evidence="2" id="KW-0564">Palmitate</keyword>
<dbReference type="PANTHER" id="PTHR30203:SF33">
    <property type="entry name" value="BLR4455 PROTEIN"/>
    <property type="match status" value="1"/>
</dbReference>
<keyword evidence="2" id="KW-1134">Transmembrane beta strand</keyword>
<proteinExistence type="inferred from homology"/>
<dbReference type="RefSeq" id="WP_173582623.1">
    <property type="nucleotide sequence ID" value="NZ_WOTB01000006.1"/>
</dbReference>
<keyword evidence="2" id="KW-0449">Lipoprotein</keyword>
<dbReference type="Pfam" id="PF02321">
    <property type="entry name" value="OEP"/>
    <property type="match status" value="2"/>
</dbReference>
<feature type="signal peptide" evidence="2">
    <location>
        <begin position="1"/>
        <end position="25"/>
    </location>
</feature>
<reference evidence="3 4" key="1">
    <citation type="journal article" date="2020" name="Int. J. Syst. Evol. Microbiol.">
        <title>Novel acetic acid bacteria from cider fermentations: Acetobacter conturbans sp. nov. and Acetobacter fallax sp. nov.</title>
        <authorList>
            <person name="Sombolestani A.S."/>
            <person name="Cleenwerck I."/>
            <person name="Cnockaert M."/>
            <person name="Borremans W."/>
            <person name="Wieme A.D."/>
            <person name="De Vuyst L."/>
            <person name="Vandamme P."/>
        </authorList>
    </citation>
    <scope>NUCLEOTIDE SEQUENCE [LARGE SCALE GENOMIC DNA]</scope>
    <source>
        <strain evidence="3 4">LMG 30640</strain>
    </source>
</reference>
<dbReference type="Gene3D" id="2.20.200.10">
    <property type="entry name" value="Outer membrane efflux proteins (OEP)"/>
    <property type="match status" value="1"/>
</dbReference>